<dbReference type="KEGG" id="eli:ELI_10460"/>
<accession>Q2N807</accession>
<protein>
    <submittedName>
        <fullName evidence="1">Uncharacterized protein</fullName>
    </submittedName>
</protein>
<proteinExistence type="predicted"/>
<gene>
    <name evidence="1" type="ordered locus">ELI_10460</name>
</gene>
<organism evidence="1 2">
    <name type="scientific">Erythrobacter litoralis (strain HTCC2594)</name>
    <dbReference type="NCBI Taxonomy" id="314225"/>
    <lineage>
        <taxon>Bacteria</taxon>
        <taxon>Pseudomonadati</taxon>
        <taxon>Pseudomonadota</taxon>
        <taxon>Alphaproteobacteria</taxon>
        <taxon>Sphingomonadales</taxon>
        <taxon>Erythrobacteraceae</taxon>
        <taxon>Erythrobacter/Porphyrobacter group</taxon>
        <taxon>Erythrobacter</taxon>
    </lineage>
</organism>
<dbReference type="AlphaFoldDB" id="Q2N807"/>
<reference evidence="2" key="1">
    <citation type="journal article" date="2009" name="J. Bacteriol.">
        <title>Complete genome sequence of Erythrobacter litoralis HTCC2594.</title>
        <authorList>
            <person name="Oh H.M."/>
            <person name="Giovannoni S.J."/>
            <person name="Ferriera S."/>
            <person name="Johnson J."/>
            <person name="Cho J.C."/>
        </authorList>
    </citation>
    <scope>NUCLEOTIDE SEQUENCE [LARGE SCALE GENOMIC DNA]</scope>
    <source>
        <strain evidence="2">HTCC2594</strain>
    </source>
</reference>
<evidence type="ECO:0000313" key="2">
    <source>
        <dbReference type="Proteomes" id="UP000008808"/>
    </source>
</evidence>
<sequence>MIDFVIDGRCATGLNENAPPPEGDGA</sequence>
<name>Q2N807_ERYLH</name>
<dbReference type="Proteomes" id="UP000008808">
    <property type="component" value="Chromosome"/>
</dbReference>
<keyword evidence="2" id="KW-1185">Reference proteome</keyword>
<dbReference type="EMBL" id="CP000157">
    <property type="protein sequence ID" value="ABC64184.1"/>
    <property type="molecule type" value="Genomic_DNA"/>
</dbReference>
<dbReference type="HOGENOM" id="CLU_3416755_0_0_5"/>
<evidence type="ECO:0000313" key="1">
    <source>
        <dbReference type="EMBL" id="ABC64184.1"/>
    </source>
</evidence>